<dbReference type="Pfam" id="PF04079">
    <property type="entry name" value="SMC_ScpB"/>
    <property type="match status" value="1"/>
</dbReference>
<accession>A0A923IYM8</accession>
<evidence type="ECO:0000256" key="3">
    <source>
        <dbReference type="ARBA" id="ARBA00022829"/>
    </source>
</evidence>
<keyword evidence="3 5" id="KW-0159">Chromosome partition</keyword>
<dbReference type="InterPro" id="IPR005234">
    <property type="entry name" value="ScpB_csome_segregation"/>
</dbReference>
<dbReference type="NCBIfam" id="TIGR00281">
    <property type="entry name" value="SMC-Scp complex subunit ScpB"/>
    <property type="match status" value="1"/>
</dbReference>
<evidence type="ECO:0000256" key="5">
    <source>
        <dbReference type="HAMAP-Rule" id="MF_01804"/>
    </source>
</evidence>
<comment type="subunit">
    <text evidence="5">Homodimer. Homodimerization may be required to stabilize the binding of ScpA to the Smc head domains. Component of a cohesin-like complex composed of ScpA, ScpB and the Smc homodimer, in which ScpA and ScpB bind to the head domain of Smc. The presence of the three proteins is required for the association of the complex with DNA.</text>
</comment>
<gene>
    <name evidence="5" type="primary">scpB</name>
    <name evidence="6" type="ORF">HGG79_01990</name>
</gene>
<dbReference type="GO" id="GO:0051304">
    <property type="term" value="P:chromosome separation"/>
    <property type="evidence" value="ECO:0007669"/>
    <property type="project" value="InterPro"/>
</dbReference>
<dbReference type="PANTHER" id="PTHR34298:SF2">
    <property type="entry name" value="SEGREGATION AND CONDENSATION PROTEIN B"/>
    <property type="match status" value="1"/>
</dbReference>
<keyword evidence="7" id="KW-1185">Reference proteome</keyword>
<dbReference type="GO" id="GO:0006260">
    <property type="term" value="P:DNA replication"/>
    <property type="evidence" value="ECO:0007669"/>
    <property type="project" value="UniProtKB-UniRule"/>
</dbReference>
<evidence type="ECO:0000256" key="1">
    <source>
        <dbReference type="ARBA" id="ARBA00022490"/>
    </source>
</evidence>
<dbReference type="EMBL" id="JAAZWO010000002">
    <property type="protein sequence ID" value="MBC2396551.1"/>
    <property type="molecule type" value="Genomic_DNA"/>
</dbReference>
<keyword evidence="1 5" id="KW-0963">Cytoplasm</keyword>
<comment type="subcellular location">
    <subcellularLocation>
        <location evidence="5">Cytoplasm</location>
    </subcellularLocation>
    <text evidence="5">Associated with two foci at the outer edges of the nucleoid region in young cells, and at four foci within both cell halves in older cells.</text>
</comment>
<proteinExistence type="inferred from homology"/>
<reference evidence="6 7" key="1">
    <citation type="submission" date="2020-04" db="EMBL/GenBank/DDBJ databases">
        <title>Genomic insights into acetone-butanol-ethanol (ABE) fermentation by sequencing solventogenic clostridia strains.</title>
        <authorList>
            <person name="Brown S."/>
        </authorList>
    </citation>
    <scope>NUCLEOTIDE SEQUENCE [LARGE SCALE GENOMIC DNA]</scope>
    <source>
        <strain evidence="6 7">DJ011</strain>
    </source>
</reference>
<comment type="similarity">
    <text evidence="5">Belongs to the ScpB family.</text>
</comment>
<dbReference type="HAMAP" id="MF_01804">
    <property type="entry name" value="ScpB"/>
    <property type="match status" value="1"/>
</dbReference>
<dbReference type="PANTHER" id="PTHR34298">
    <property type="entry name" value="SEGREGATION AND CONDENSATION PROTEIN B"/>
    <property type="match status" value="1"/>
</dbReference>
<dbReference type="GO" id="GO:0005737">
    <property type="term" value="C:cytoplasm"/>
    <property type="evidence" value="ECO:0007669"/>
    <property type="project" value="UniProtKB-SubCell"/>
</dbReference>
<dbReference type="SUPFAM" id="SSF46785">
    <property type="entry name" value="Winged helix' DNA-binding domain"/>
    <property type="match status" value="2"/>
</dbReference>
<keyword evidence="4 5" id="KW-0131">Cell cycle</keyword>
<organism evidence="6 7">
    <name type="scientific">Clostridium tetanomorphum</name>
    <dbReference type="NCBI Taxonomy" id="1553"/>
    <lineage>
        <taxon>Bacteria</taxon>
        <taxon>Bacillati</taxon>
        <taxon>Bacillota</taxon>
        <taxon>Clostridia</taxon>
        <taxon>Eubacteriales</taxon>
        <taxon>Clostridiaceae</taxon>
        <taxon>Clostridium</taxon>
    </lineage>
</organism>
<dbReference type="AlphaFoldDB" id="A0A923IYM8"/>
<dbReference type="RefSeq" id="WP_035148653.1">
    <property type="nucleotide sequence ID" value="NZ_JAAZWO010000002.1"/>
</dbReference>
<dbReference type="InterPro" id="IPR036390">
    <property type="entry name" value="WH_DNA-bd_sf"/>
</dbReference>
<comment type="caution">
    <text evidence="6">The sequence shown here is derived from an EMBL/GenBank/DDBJ whole genome shotgun (WGS) entry which is preliminary data.</text>
</comment>
<sequence length="197" mass="22425">MKNINMNQIEMEQVSVKNRLISVIESLLFVSGEPLKAKEIANILECDVKFIRDLINEMKKIYKAEDRGIVVIEIDDSYALATKKENSEFIEKLLKTNVRQTLSQAALEALAIIAYKQPITRIDIDDIRGVKSDRAIQTLLEKKLIKECGRLDVPGRPILYGTTEEFLKHFGLENLNQMPSLEDILNNFGDKVNDSSE</sequence>
<evidence type="ECO:0000313" key="6">
    <source>
        <dbReference type="EMBL" id="MBC2396551.1"/>
    </source>
</evidence>
<dbReference type="GO" id="GO:0051301">
    <property type="term" value="P:cell division"/>
    <property type="evidence" value="ECO:0007669"/>
    <property type="project" value="UniProtKB-KW"/>
</dbReference>
<dbReference type="Gene3D" id="1.10.10.10">
    <property type="entry name" value="Winged helix-like DNA-binding domain superfamily/Winged helix DNA-binding domain"/>
    <property type="match status" value="2"/>
</dbReference>
<protein>
    <recommendedName>
        <fullName evidence="5">Segregation and condensation protein B</fullName>
    </recommendedName>
</protein>
<evidence type="ECO:0000256" key="4">
    <source>
        <dbReference type="ARBA" id="ARBA00023306"/>
    </source>
</evidence>
<keyword evidence="2 5" id="KW-0132">Cell division</keyword>
<dbReference type="PIRSF" id="PIRSF019345">
    <property type="entry name" value="ScpB"/>
    <property type="match status" value="1"/>
</dbReference>
<dbReference type="InterPro" id="IPR036388">
    <property type="entry name" value="WH-like_DNA-bd_sf"/>
</dbReference>
<comment type="function">
    <text evidence="5">Participates in chromosomal partition during cell division. May act via the formation of a condensin-like complex containing Smc and ScpA that pull DNA away from mid-cell into both cell halves.</text>
</comment>
<dbReference type="Proteomes" id="UP000563151">
    <property type="component" value="Unassembled WGS sequence"/>
</dbReference>
<name>A0A923IYM8_CLOTT</name>
<evidence type="ECO:0000313" key="7">
    <source>
        <dbReference type="Proteomes" id="UP000563151"/>
    </source>
</evidence>
<evidence type="ECO:0000256" key="2">
    <source>
        <dbReference type="ARBA" id="ARBA00022618"/>
    </source>
</evidence>